<evidence type="ECO:0000256" key="1">
    <source>
        <dbReference type="SAM" id="MobiDB-lite"/>
    </source>
</evidence>
<keyword evidence="3" id="KW-1185">Reference proteome</keyword>
<feature type="compositionally biased region" description="Pro residues" evidence="1">
    <location>
        <begin position="19"/>
        <end position="31"/>
    </location>
</feature>
<dbReference type="EMBL" id="FMZX01000021">
    <property type="protein sequence ID" value="SDE18260.1"/>
    <property type="molecule type" value="Genomic_DNA"/>
</dbReference>
<protein>
    <submittedName>
        <fullName evidence="2">Uncharacterized protein</fullName>
    </submittedName>
</protein>
<proteinExistence type="predicted"/>
<evidence type="ECO:0000313" key="3">
    <source>
        <dbReference type="Proteomes" id="UP000198925"/>
    </source>
</evidence>
<dbReference type="Proteomes" id="UP000198925">
    <property type="component" value="Unassembled WGS sequence"/>
</dbReference>
<reference evidence="2 3" key="1">
    <citation type="submission" date="2016-10" db="EMBL/GenBank/DDBJ databases">
        <authorList>
            <person name="de Groot N.N."/>
        </authorList>
    </citation>
    <scope>NUCLEOTIDE SEQUENCE [LARGE SCALE GENOMIC DNA]</scope>
    <source>
        <strain evidence="2 3">CPCC 100156</strain>
    </source>
</reference>
<name>A0A1G7AU75_9PROT</name>
<accession>A0A1G7AU75</accession>
<feature type="region of interest" description="Disordered" evidence="1">
    <location>
        <begin position="12"/>
        <end position="52"/>
    </location>
</feature>
<dbReference type="RefSeq" id="WP_143018255.1">
    <property type="nucleotide sequence ID" value="NZ_FMZX01000021.1"/>
</dbReference>
<evidence type="ECO:0000313" key="2">
    <source>
        <dbReference type="EMBL" id="SDE18260.1"/>
    </source>
</evidence>
<organism evidence="2 3">
    <name type="scientific">Belnapia rosea</name>
    <dbReference type="NCBI Taxonomy" id="938405"/>
    <lineage>
        <taxon>Bacteria</taxon>
        <taxon>Pseudomonadati</taxon>
        <taxon>Pseudomonadota</taxon>
        <taxon>Alphaproteobacteria</taxon>
        <taxon>Acetobacterales</taxon>
        <taxon>Roseomonadaceae</taxon>
        <taxon>Belnapia</taxon>
    </lineage>
</organism>
<gene>
    <name evidence="2" type="ORF">SAMN04487779_102141</name>
</gene>
<sequence length="105" mass="12083">MARKNLFNIVEADNGRPAFDPPVAEPSPPMQPAAAVPSADPIDPDPRRRQPYREGKRAVMFFLSEEAFSQMHVILARQGRRKVQNLMEELIDDWFRRENAPRVVK</sequence>
<dbReference type="AlphaFoldDB" id="A0A1G7AU75"/>